<dbReference type="InterPro" id="IPR024481">
    <property type="entry name" value="Helicase_Sen1_N"/>
</dbReference>
<dbReference type="GO" id="GO:0004386">
    <property type="term" value="F:helicase activity"/>
    <property type="evidence" value="ECO:0007669"/>
    <property type="project" value="UniProtKB-KW"/>
</dbReference>
<dbReference type="PANTHER" id="PTHR10887:SF495">
    <property type="entry name" value="HELICASE SENATAXIN ISOFORM X1-RELATED"/>
    <property type="match status" value="1"/>
</dbReference>
<dbReference type="Pfam" id="PF13087">
    <property type="entry name" value="AAA_12"/>
    <property type="match status" value="1"/>
</dbReference>
<feature type="domain" description="DNA2/NAM7 helicase-like C-terminal" evidence="10">
    <location>
        <begin position="1539"/>
        <end position="1698"/>
    </location>
</feature>
<keyword evidence="5" id="KW-0067">ATP-binding</keyword>
<evidence type="ECO:0000313" key="12">
    <source>
        <dbReference type="EMBL" id="GJJ15585.1"/>
    </source>
</evidence>
<dbReference type="GO" id="GO:0005524">
    <property type="term" value="F:ATP binding"/>
    <property type="evidence" value="ECO:0007669"/>
    <property type="project" value="UniProtKB-KW"/>
</dbReference>
<keyword evidence="3" id="KW-0378">Hydrolase</keyword>
<feature type="region of interest" description="Disordered" evidence="7">
    <location>
        <begin position="1767"/>
        <end position="1881"/>
    </location>
</feature>
<evidence type="ECO:0000259" key="9">
    <source>
        <dbReference type="Pfam" id="PF13086"/>
    </source>
</evidence>
<dbReference type="CDD" id="cd18042">
    <property type="entry name" value="DEXXQc_SETX"/>
    <property type="match status" value="1"/>
</dbReference>
<feature type="compositionally biased region" description="Polar residues" evidence="7">
    <location>
        <begin position="1767"/>
        <end position="1778"/>
    </location>
</feature>
<dbReference type="CDD" id="cd18808">
    <property type="entry name" value="SF1_C_Upf1"/>
    <property type="match status" value="1"/>
</dbReference>
<dbReference type="InterPro" id="IPR045055">
    <property type="entry name" value="DNA2/NAM7-like"/>
</dbReference>
<dbReference type="FunFam" id="3.40.50.300:FF:000326">
    <property type="entry name" value="P-loop containing nucleoside triphosphate hydrolase"/>
    <property type="match status" value="1"/>
</dbReference>
<dbReference type="InterPro" id="IPR056474">
    <property type="entry name" value="SEN1_barrel"/>
</dbReference>
<dbReference type="PANTHER" id="PTHR10887">
    <property type="entry name" value="DNA2/NAM7 HELICASE FAMILY"/>
    <property type="match status" value="1"/>
</dbReference>
<comment type="caution">
    <text evidence="12">The sequence shown here is derived from an EMBL/GenBank/DDBJ whole genome shotgun (WGS) entry which is preliminary data.</text>
</comment>
<dbReference type="Proteomes" id="UP001050691">
    <property type="component" value="Unassembled WGS sequence"/>
</dbReference>
<dbReference type="Pfam" id="PF12726">
    <property type="entry name" value="SEN1_N"/>
    <property type="match status" value="1"/>
</dbReference>
<comment type="similarity">
    <text evidence="1">Belongs to the DNA2/NAM7 helicase family.</text>
</comment>
<organism evidence="12 13">
    <name type="scientific">Clathrus columnatus</name>
    <dbReference type="NCBI Taxonomy" id="1419009"/>
    <lineage>
        <taxon>Eukaryota</taxon>
        <taxon>Fungi</taxon>
        <taxon>Dikarya</taxon>
        <taxon>Basidiomycota</taxon>
        <taxon>Agaricomycotina</taxon>
        <taxon>Agaricomycetes</taxon>
        <taxon>Phallomycetidae</taxon>
        <taxon>Phallales</taxon>
        <taxon>Clathraceae</taxon>
        <taxon>Clathrus</taxon>
    </lineage>
</organism>
<protein>
    <submittedName>
        <fullName evidence="12">Uncharacterized protein</fullName>
    </submittedName>
</protein>
<accession>A0AAV5AME3</accession>
<keyword evidence="2" id="KW-0547">Nucleotide-binding</keyword>
<evidence type="ECO:0000259" key="10">
    <source>
        <dbReference type="Pfam" id="PF13087"/>
    </source>
</evidence>
<dbReference type="InterPro" id="IPR041677">
    <property type="entry name" value="DNA2/NAM7_AAA_11"/>
</dbReference>
<feature type="domain" description="Helicase SEN1 beta-barrel" evidence="11">
    <location>
        <begin position="1109"/>
        <end position="1199"/>
    </location>
</feature>
<evidence type="ECO:0000256" key="1">
    <source>
        <dbReference type="ARBA" id="ARBA00007913"/>
    </source>
</evidence>
<feature type="compositionally biased region" description="Polar residues" evidence="7">
    <location>
        <begin position="916"/>
        <end position="933"/>
    </location>
</feature>
<name>A0AAV5AME3_9AGAM</name>
<feature type="compositionally biased region" description="Low complexity" evidence="7">
    <location>
        <begin position="957"/>
        <end position="978"/>
    </location>
</feature>
<dbReference type="Pfam" id="PF23576">
    <property type="entry name" value="SEN1_barrel"/>
    <property type="match status" value="1"/>
</dbReference>
<feature type="coiled-coil region" evidence="6">
    <location>
        <begin position="1422"/>
        <end position="1449"/>
    </location>
</feature>
<evidence type="ECO:0000256" key="6">
    <source>
        <dbReference type="SAM" id="Coils"/>
    </source>
</evidence>
<dbReference type="EMBL" id="BPWL01000011">
    <property type="protein sequence ID" value="GJJ15585.1"/>
    <property type="molecule type" value="Genomic_DNA"/>
</dbReference>
<dbReference type="GO" id="GO:0016787">
    <property type="term" value="F:hydrolase activity"/>
    <property type="evidence" value="ECO:0007669"/>
    <property type="project" value="UniProtKB-KW"/>
</dbReference>
<sequence length="1881" mass="210238">MSKNGLALKEPEILRSLEKLKQEPINAEGSQDAILTPIYTFLMAVPPGEDRVLHWFCHKARPTVVEASTFLLRLHAYSNNSNVDAWKERLAKILHGCCACVQSYTEIKVTCRNTYFSAFSKQTLDNFFAAVDKWEVDITLDALATAGVVSGSKKSVSDSPPAVLYHILVSLHLLNDIKILTVLREHPPCIQASGWPHEVPPGLLLLLFSESSEIRTWTQQQLSRRPSLTLEQFSDSYDCVLQSVATALTSVPYTPETTSAVTKPMIVYFTMPISQLWSSLQGFLRWIPESVFISRRHLFKMFKSAIIGHLHDKSSHFPDVLRAFVFLLNKYGKAVWDEENDDFPQVVFDSIKDNTAFISLIQTTPIDTSQSPWALKWFQPYLASLDDMPRFEQALKKLTGFACEELQHERFESKRPIIMACILHVFEMYAPGIIEVALSSKRNAPCWHQSREAARRLLSQIINEDFITTESTIFRLSKLIQETSVVSNTPSTIPSTLPRHDTFWRLIFSTFSGGDTEAMELLVMSAGLAAAFDNLNAVAYNPSSFPSGLRDSLAVVITSVNVNLNDARSGFLDAVTQFTNSSSNTPDVIQKFISNELVLKNLVALLLSPVEELQMASQILVGQAYDVDVRSECFRVLLERHPGPSLHALTSTLQSFVEIARILPEACGFAKTLVRCMTDVIEVLTNGRDGLFLNGAFCKTFADVCRSHLPQFWQAMCQSITTIFRRTPSWSRVIDTEAMTDWMRDALIFARDMLAQWRTFEKAASADNDAQSLILTPRKPSSVDKQMLNDMQTILTESIRWLRLTDLELLHQSSTLVQSLLSCFQDVGLQPLDGAIRKLEKFLESARRVSTPQALRTKLPDTHLSELASLLASFSQADVIETPPHSKPLEPTPEDREASKPLKDSSKIKEVALEGRTSSSTIHPAPTNRTLSYSRPGLVLERQSGSRIRASDESSKKTVATKNAAKVVKVSDSSSSDTSGEEETGGLAALSKLQKSPVVKKTMKRRGIKMMEPLFSGNNATLERIRKYEEAQRAALRMQPDLRPLYRLILSWNYHHEGSEPPYSERRRAYTAIPDKFRSGEEYQTILEPLLALECWNQLIKSKEEAVDSLTARINSRQYVDNFLELDVSITERIPDKWRLSETDIVLLRQPDQESSILSKVHASRRTATDIQATLHCLTDANGSDPGLHINTQWKISKVFSLSTVSREFAALKGLPYYDFYSEILNPRLAKIPEFPLHEIQKAKNAYRVNEPQAIAILSAMKTEGFTLIQGPPGTGKTWTICGIVGAFLSTRPRPATIIQAGRSAIPERTPALKILVCAPSNAAIDEVAKRLRDGVRTSDGELVIPKIVRIGAEDAMNVSIQDISLDQLVDQRLNGTVKEPTGPSNSSSTLMSLRAEMDALKEARVLKLTELTNTTPNVHRRTVLEEELKTLNNKRTMLSQQYNRMKDQRLDESRAFDAARRKFKAEVLQEVDVICSTLSGSGHDVLKGIDFDTVVIDEAAQSVELSSLIPLRYRVKRCIMVGDPQQLPPTVLSPLASNKRLSDGPDMATKTAQPWHLNSLFQPFKFIDVAKGGEQPAQSGHSLVNIQECDVAVALYNRIRKEYSKVDLSFRVGVISMYRAQLIELRHRFKLFFGSDILANVDFNTVDGFQGQEKDIIILSCVRAGPGVTSIGFLSDHRRLNVAITRARSSLFILGHAATLSRSDDIWRIIVEEARVSGALLVADASTFRKFNSHISVKGPPERISETNVVLSPSVTELNPSVTTLTIKPHSRTSSKLPKTETITPPNQLLPPLINLSQKRSHSPDTSESSRKKTTKMSEDVGSELTKPRPPQLPPVIKKKPKEVNIFIPKKNTKDKRPAPEAGPSHGSAKRRIMDQFRQD</sequence>
<feature type="domain" description="Helicase Sen1 N-terminal" evidence="8">
    <location>
        <begin position="426"/>
        <end position="813"/>
    </location>
</feature>
<reference evidence="12" key="1">
    <citation type="submission" date="2021-10" db="EMBL/GenBank/DDBJ databases">
        <title>De novo Genome Assembly of Clathrus columnatus (Basidiomycota, Fungi) Using Illumina and Nanopore Sequence Data.</title>
        <authorList>
            <person name="Ogiso-Tanaka E."/>
            <person name="Itagaki H."/>
            <person name="Hosoya T."/>
            <person name="Hosaka K."/>
        </authorList>
    </citation>
    <scope>NUCLEOTIDE SEQUENCE</scope>
    <source>
        <strain evidence="12">MO-923</strain>
    </source>
</reference>
<dbReference type="GO" id="GO:0006369">
    <property type="term" value="P:termination of RNA polymerase II transcription"/>
    <property type="evidence" value="ECO:0007669"/>
    <property type="project" value="TreeGrafter"/>
</dbReference>
<dbReference type="Pfam" id="PF13086">
    <property type="entry name" value="AAA_11"/>
    <property type="match status" value="1"/>
</dbReference>
<evidence type="ECO:0000256" key="2">
    <source>
        <dbReference type="ARBA" id="ARBA00022741"/>
    </source>
</evidence>
<feature type="region of interest" description="Disordered" evidence="7">
    <location>
        <begin position="881"/>
        <end position="989"/>
    </location>
</feature>
<dbReference type="InterPro" id="IPR047187">
    <property type="entry name" value="SF1_C_Upf1"/>
</dbReference>
<evidence type="ECO:0000259" key="11">
    <source>
        <dbReference type="Pfam" id="PF23576"/>
    </source>
</evidence>
<gene>
    <name evidence="12" type="ORF">Clacol_009863</name>
</gene>
<feature type="domain" description="DNA2/NAM7 helicase helicase" evidence="9">
    <location>
        <begin position="1249"/>
        <end position="1534"/>
    </location>
</feature>
<feature type="compositionally biased region" description="Basic and acidic residues" evidence="7">
    <location>
        <begin position="1803"/>
        <end position="1820"/>
    </location>
</feature>
<feature type="compositionally biased region" description="Low complexity" evidence="7">
    <location>
        <begin position="1783"/>
        <end position="1797"/>
    </location>
</feature>
<dbReference type="GO" id="GO:0005694">
    <property type="term" value="C:chromosome"/>
    <property type="evidence" value="ECO:0007669"/>
    <property type="project" value="UniProtKB-ARBA"/>
</dbReference>
<evidence type="ECO:0000256" key="5">
    <source>
        <dbReference type="ARBA" id="ARBA00022840"/>
    </source>
</evidence>
<dbReference type="Gene3D" id="3.40.50.300">
    <property type="entry name" value="P-loop containing nucleotide triphosphate hydrolases"/>
    <property type="match status" value="2"/>
</dbReference>
<dbReference type="SUPFAM" id="SSF52540">
    <property type="entry name" value="P-loop containing nucleoside triphosphate hydrolases"/>
    <property type="match status" value="1"/>
</dbReference>
<keyword evidence="13" id="KW-1185">Reference proteome</keyword>
<dbReference type="GO" id="GO:0016604">
    <property type="term" value="C:nuclear body"/>
    <property type="evidence" value="ECO:0007669"/>
    <property type="project" value="TreeGrafter"/>
</dbReference>
<dbReference type="InterPro" id="IPR027417">
    <property type="entry name" value="P-loop_NTPase"/>
</dbReference>
<evidence type="ECO:0000256" key="7">
    <source>
        <dbReference type="SAM" id="MobiDB-lite"/>
    </source>
</evidence>
<evidence type="ECO:0000256" key="4">
    <source>
        <dbReference type="ARBA" id="ARBA00022806"/>
    </source>
</evidence>
<feature type="compositionally biased region" description="Basic and acidic residues" evidence="7">
    <location>
        <begin position="893"/>
        <end position="913"/>
    </location>
</feature>
<keyword evidence="4" id="KW-0347">Helicase</keyword>
<evidence type="ECO:0000313" key="13">
    <source>
        <dbReference type="Proteomes" id="UP001050691"/>
    </source>
</evidence>
<dbReference type="InterPro" id="IPR041679">
    <property type="entry name" value="DNA2/NAM7-like_C"/>
</dbReference>
<proteinExistence type="inferred from homology"/>
<evidence type="ECO:0000259" key="8">
    <source>
        <dbReference type="Pfam" id="PF12726"/>
    </source>
</evidence>
<evidence type="ECO:0000256" key="3">
    <source>
        <dbReference type="ARBA" id="ARBA00022801"/>
    </source>
</evidence>
<keyword evidence="6" id="KW-0175">Coiled coil</keyword>
<dbReference type="GO" id="GO:0001147">
    <property type="term" value="F:transcription termination site sequence-specific DNA binding"/>
    <property type="evidence" value="ECO:0007669"/>
    <property type="project" value="TreeGrafter"/>
</dbReference>